<feature type="domain" description="BTB" evidence="1">
    <location>
        <begin position="34"/>
        <end position="100"/>
    </location>
</feature>
<accession>A0A166HV64</accession>
<dbReference type="Gene3D" id="3.30.710.10">
    <property type="entry name" value="Potassium Channel Kv1.1, Chain A"/>
    <property type="match status" value="1"/>
</dbReference>
<dbReference type="CDD" id="cd18186">
    <property type="entry name" value="BTB_POZ_ZBTB_KLHL-like"/>
    <property type="match status" value="1"/>
</dbReference>
<evidence type="ECO:0000259" key="1">
    <source>
        <dbReference type="PROSITE" id="PS50097"/>
    </source>
</evidence>
<dbReference type="OrthoDB" id="3893071at2759"/>
<dbReference type="InterPro" id="IPR011333">
    <property type="entry name" value="SKP1/BTB/POZ_sf"/>
</dbReference>
<sequence length="328" mass="36673">MQRADDPIDLKSNSIDGTSLTGLARHPELWFDDGSVVLVAEAMSFRVHRSILCKHSSVFSDIFGIPQPPDSGLETIEGCPVIRMHDSAHEFTQLLKACYDPSFYPEGTNTTTFDYALSMLRFSTKYDIPNFRSRPLDELNKYFPSESLSALHDQCKSWIATRKITHLDIIRAINIAREADALELLPCAFARLCNFSLESAFAVDESTFLAREDLERLAIGRDNMRVAVEDQIFGFILAGRVSDGCTQPKVCTEDMAASAGVVRSLVRRRPFMLNVRADFNTSSKLCLACKAQYNVANSHAREVAWNSLPKSFGLGSWQELKRSSIDQA</sequence>
<dbReference type="SMART" id="SM00225">
    <property type="entry name" value="BTB"/>
    <property type="match status" value="1"/>
</dbReference>
<proteinExistence type="predicted"/>
<dbReference type="STRING" id="436010.A0A166HV64"/>
<evidence type="ECO:0000313" key="2">
    <source>
        <dbReference type="EMBL" id="KZP19271.1"/>
    </source>
</evidence>
<reference evidence="2 3" key="1">
    <citation type="journal article" date="2016" name="Mol. Biol. Evol.">
        <title>Comparative Genomics of Early-Diverging Mushroom-Forming Fungi Provides Insights into the Origins of Lignocellulose Decay Capabilities.</title>
        <authorList>
            <person name="Nagy L.G."/>
            <person name="Riley R."/>
            <person name="Tritt A."/>
            <person name="Adam C."/>
            <person name="Daum C."/>
            <person name="Floudas D."/>
            <person name="Sun H."/>
            <person name="Yadav J.S."/>
            <person name="Pangilinan J."/>
            <person name="Larsson K.H."/>
            <person name="Matsuura K."/>
            <person name="Barry K."/>
            <person name="Labutti K."/>
            <person name="Kuo R."/>
            <person name="Ohm R.A."/>
            <person name="Bhattacharya S.S."/>
            <person name="Shirouzu T."/>
            <person name="Yoshinaga Y."/>
            <person name="Martin F.M."/>
            <person name="Grigoriev I.V."/>
            <person name="Hibbett D.S."/>
        </authorList>
    </citation>
    <scope>NUCLEOTIDE SEQUENCE [LARGE SCALE GENOMIC DNA]</scope>
    <source>
        <strain evidence="2 3">CBS 109695</strain>
    </source>
</reference>
<dbReference type="AlphaFoldDB" id="A0A166HV64"/>
<organism evidence="2 3">
    <name type="scientific">Athelia psychrophila</name>
    <dbReference type="NCBI Taxonomy" id="1759441"/>
    <lineage>
        <taxon>Eukaryota</taxon>
        <taxon>Fungi</taxon>
        <taxon>Dikarya</taxon>
        <taxon>Basidiomycota</taxon>
        <taxon>Agaricomycotina</taxon>
        <taxon>Agaricomycetes</taxon>
        <taxon>Agaricomycetidae</taxon>
        <taxon>Atheliales</taxon>
        <taxon>Atheliaceae</taxon>
        <taxon>Athelia</taxon>
    </lineage>
</organism>
<evidence type="ECO:0000313" key="3">
    <source>
        <dbReference type="Proteomes" id="UP000076532"/>
    </source>
</evidence>
<gene>
    <name evidence="2" type="ORF">FIBSPDRAFT_828397</name>
</gene>
<dbReference type="Proteomes" id="UP000076532">
    <property type="component" value="Unassembled WGS sequence"/>
</dbReference>
<name>A0A166HV64_9AGAM</name>
<keyword evidence="3" id="KW-1185">Reference proteome</keyword>
<protein>
    <recommendedName>
        <fullName evidence="1">BTB domain-containing protein</fullName>
    </recommendedName>
</protein>
<dbReference type="PROSITE" id="PS50097">
    <property type="entry name" value="BTB"/>
    <property type="match status" value="1"/>
</dbReference>
<dbReference type="SUPFAM" id="SSF54695">
    <property type="entry name" value="POZ domain"/>
    <property type="match status" value="1"/>
</dbReference>
<dbReference type="Pfam" id="PF00651">
    <property type="entry name" value="BTB"/>
    <property type="match status" value="1"/>
</dbReference>
<dbReference type="EMBL" id="KV417565">
    <property type="protein sequence ID" value="KZP19271.1"/>
    <property type="molecule type" value="Genomic_DNA"/>
</dbReference>
<dbReference type="InterPro" id="IPR000210">
    <property type="entry name" value="BTB/POZ_dom"/>
</dbReference>